<dbReference type="RefSeq" id="WP_311721594.1">
    <property type="nucleotide sequence ID" value="NZ_JAVRFD010000001.1"/>
</dbReference>
<evidence type="ECO:0000313" key="4">
    <source>
        <dbReference type="EMBL" id="MDT0541330.1"/>
    </source>
</evidence>
<feature type="compositionally biased region" description="Basic and acidic residues" evidence="1">
    <location>
        <begin position="162"/>
        <end position="175"/>
    </location>
</feature>
<proteinExistence type="predicted"/>
<keyword evidence="2" id="KW-0812">Transmembrane</keyword>
<gene>
    <name evidence="4" type="ORF">RND15_01190</name>
</gene>
<keyword evidence="5" id="KW-1185">Reference proteome</keyword>
<evidence type="ECO:0008006" key="6">
    <source>
        <dbReference type="Google" id="ProtNLM"/>
    </source>
</evidence>
<feature type="transmembrane region" description="Helical" evidence="2">
    <location>
        <begin position="484"/>
        <end position="505"/>
    </location>
</feature>
<evidence type="ECO:0000256" key="2">
    <source>
        <dbReference type="SAM" id="Phobius"/>
    </source>
</evidence>
<evidence type="ECO:0000256" key="3">
    <source>
        <dbReference type="SAM" id="SignalP"/>
    </source>
</evidence>
<keyword evidence="3" id="KW-0732">Signal</keyword>
<dbReference type="Proteomes" id="UP001180754">
    <property type="component" value="Unassembled WGS sequence"/>
</dbReference>
<organism evidence="4 5">
    <name type="scientific">Streptomyces lonegramiae</name>
    <dbReference type="NCBI Taxonomy" id="3075524"/>
    <lineage>
        <taxon>Bacteria</taxon>
        <taxon>Bacillati</taxon>
        <taxon>Actinomycetota</taxon>
        <taxon>Actinomycetes</taxon>
        <taxon>Kitasatosporales</taxon>
        <taxon>Streptomycetaceae</taxon>
        <taxon>Streptomyces</taxon>
    </lineage>
</organism>
<evidence type="ECO:0000256" key="1">
    <source>
        <dbReference type="SAM" id="MobiDB-lite"/>
    </source>
</evidence>
<comment type="caution">
    <text evidence="4">The sequence shown here is derived from an EMBL/GenBank/DDBJ whole genome shotgun (WGS) entry which is preliminary data.</text>
</comment>
<dbReference type="EMBL" id="JAVRFD010000001">
    <property type="protein sequence ID" value="MDT0541330.1"/>
    <property type="molecule type" value="Genomic_DNA"/>
</dbReference>
<name>A0ABU2X869_9ACTN</name>
<feature type="compositionally biased region" description="Basic and acidic residues" evidence="1">
    <location>
        <begin position="431"/>
        <end position="446"/>
    </location>
</feature>
<keyword evidence="2" id="KW-1133">Transmembrane helix</keyword>
<feature type="region of interest" description="Disordered" evidence="1">
    <location>
        <begin position="511"/>
        <end position="533"/>
    </location>
</feature>
<feature type="region of interest" description="Disordered" evidence="1">
    <location>
        <begin position="429"/>
        <end position="479"/>
    </location>
</feature>
<reference evidence="4" key="1">
    <citation type="submission" date="2024-05" db="EMBL/GenBank/DDBJ databases">
        <title>30 novel species of actinomycetes from the DSMZ collection.</title>
        <authorList>
            <person name="Nouioui I."/>
        </authorList>
    </citation>
    <scope>NUCLEOTIDE SEQUENCE</scope>
    <source>
        <strain evidence="4">DSM 41529</strain>
    </source>
</reference>
<evidence type="ECO:0000313" key="5">
    <source>
        <dbReference type="Proteomes" id="UP001180754"/>
    </source>
</evidence>
<feature type="signal peptide" evidence="3">
    <location>
        <begin position="1"/>
        <end position="29"/>
    </location>
</feature>
<keyword evidence="2" id="KW-0472">Membrane</keyword>
<feature type="region of interest" description="Disordered" evidence="1">
    <location>
        <begin position="162"/>
        <end position="183"/>
    </location>
</feature>
<feature type="chain" id="PRO_5047219103" description="DUF11 domain-containing protein" evidence="3">
    <location>
        <begin position="30"/>
        <end position="533"/>
    </location>
</feature>
<accession>A0ABU2X869</accession>
<feature type="region of interest" description="Disordered" evidence="1">
    <location>
        <begin position="273"/>
        <end position="294"/>
    </location>
</feature>
<sequence length="533" mass="56382">MYRIRRLGAALAVLLGAGALLAPAGSAQAAGPAVELDVPKTAYLPKRGTSPTGGLRLWLAPQPGAGRATQSDVTLKVDASDLDSVARIRTRRECGDHAMGATDVVDCALGTLTRGKDNYPDAVYIEAVPGARLGSHGTIRYTFSAPGAEDVVFETDVRIEGPDLRPRKEKPREGDAPGASFGFKPQIRNAGAFPAQGFGLTIRSPRSAFARQYSNCRYGPEGASTSADCWFDQRIEPGQAYEVVEPISVAVPDTMVNGSFTYKPYVQGMTGNAEEDLGATGTDPGLRPGTGPELKVRPVDTPADAFTDRFGLGEVRLHTSQTADLQVRADAIEGTTGSTAESTFQLRNAGPGRISGTSLRITVPEGLSVVAPTPPPDPDNELEWEWECSRIEERVYLCGPDNPLEPGDTWETTLEFRIDRNVRGARGLLEAVHDPERPANDPKKSNDSAPIEVRATGGPLVEPTEPNPKPASATGDSEGKDDSMLLVMAVVLGTVLGGGALVFALRVRAARRKAVPEPTGPTGHGETSGPDET</sequence>
<protein>
    <recommendedName>
        <fullName evidence="6">DUF11 domain-containing protein</fullName>
    </recommendedName>
</protein>